<evidence type="ECO:0000256" key="3">
    <source>
        <dbReference type="ARBA" id="ARBA00022692"/>
    </source>
</evidence>
<feature type="transmembrane region" description="Helical" evidence="6">
    <location>
        <begin position="334"/>
        <end position="355"/>
    </location>
</feature>
<organism evidence="7 8">
    <name type="scientific">Papaver atlanticum</name>
    <dbReference type="NCBI Taxonomy" id="357466"/>
    <lineage>
        <taxon>Eukaryota</taxon>
        <taxon>Viridiplantae</taxon>
        <taxon>Streptophyta</taxon>
        <taxon>Embryophyta</taxon>
        <taxon>Tracheophyta</taxon>
        <taxon>Spermatophyta</taxon>
        <taxon>Magnoliopsida</taxon>
        <taxon>Ranunculales</taxon>
        <taxon>Papaveraceae</taxon>
        <taxon>Papaveroideae</taxon>
        <taxon>Papaver</taxon>
    </lineage>
</organism>
<evidence type="ECO:0000256" key="1">
    <source>
        <dbReference type="ARBA" id="ARBA00004141"/>
    </source>
</evidence>
<gene>
    <name evidence="7" type="ORF">MKW98_008248</name>
</gene>
<feature type="transmembrane region" description="Helical" evidence="6">
    <location>
        <begin position="549"/>
        <end position="568"/>
    </location>
</feature>
<dbReference type="GO" id="GO:0016020">
    <property type="term" value="C:membrane"/>
    <property type="evidence" value="ECO:0007669"/>
    <property type="project" value="UniProtKB-SubCell"/>
</dbReference>
<evidence type="ECO:0000256" key="4">
    <source>
        <dbReference type="ARBA" id="ARBA00022989"/>
    </source>
</evidence>
<feature type="transmembrane region" description="Helical" evidence="6">
    <location>
        <begin position="502"/>
        <end position="523"/>
    </location>
</feature>
<evidence type="ECO:0000256" key="5">
    <source>
        <dbReference type="ARBA" id="ARBA00023136"/>
    </source>
</evidence>
<dbReference type="InterPro" id="IPR000109">
    <property type="entry name" value="POT_fam"/>
</dbReference>
<evidence type="ECO:0000256" key="6">
    <source>
        <dbReference type="SAM" id="Phobius"/>
    </source>
</evidence>
<evidence type="ECO:0000313" key="8">
    <source>
        <dbReference type="Proteomes" id="UP001202328"/>
    </source>
</evidence>
<reference evidence="7" key="1">
    <citation type="submission" date="2022-04" db="EMBL/GenBank/DDBJ databases">
        <title>A functionally conserved STORR gene fusion in Papaver species that diverged 16.8 million years ago.</title>
        <authorList>
            <person name="Catania T."/>
        </authorList>
    </citation>
    <scope>NUCLEOTIDE SEQUENCE</scope>
    <source>
        <strain evidence="7">S-188037</strain>
    </source>
</reference>
<feature type="transmembrane region" description="Helical" evidence="6">
    <location>
        <begin position="215"/>
        <end position="236"/>
    </location>
</feature>
<dbReference type="InterPro" id="IPR036259">
    <property type="entry name" value="MFS_trans_sf"/>
</dbReference>
<dbReference type="Pfam" id="PF00854">
    <property type="entry name" value="PTR2"/>
    <property type="match status" value="1"/>
</dbReference>
<dbReference type="Gene3D" id="1.20.1250.20">
    <property type="entry name" value="MFS general substrate transporter like domains"/>
    <property type="match status" value="1"/>
</dbReference>
<feature type="transmembrane region" description="Helical" evidence="6">
    <location>
        <begin position="30"/>
        <end position="54"/>
    </location>
</feature>
<feature type="transmembrane region" description="Helical" evidence="6">
    <location>
        <begin position="469"/>
        <end position="490"/>
    </location>
</feature>
<keyword evidence="3 6" id="KW-0812">Transmembrane</keyword>
<sequence>MEAVKLVEGKVDWKGRAAEKYQHGGLRTSLLILAAFTFENMATLALAVNLITYFNGVMHFSIADAANIVTNYAGTSYILSVLVAFLADTYTGRSKAVMVSIIFEILGFVLLTVQAHLPKLRPPTCNILDPATSQLCVKVDGGNSALMYASIYLIAAGAAGLKASLPTHGADQFDENDPKEATQMSSFFNWLLLAICIGGGVSITFIVYIQDNKGWDWGFGISTVAIVLAMIVFSAGLPLYRYHVISGTAAITEIIQVYVASVRNRRLKLPEDSDDLYEIDRDKEAGVHIEFLPHRDNLRFLDKAAIQTSPDFEDSKSANPWKLCRVTQVENAKIILGMIPIFCCTIIMSTCLAQLQTFSVQQGITMDTTISSNFHIPPASLPIIPIAFMIIIIPLYDQIAVPFIRKYTGHPTGITHLQRIGVGLVLSAISMGTAALIEVKRKNVARSHNMLNAIPVLQPLPISVFWLSFQYFIFGIADMFTYVGLLEFFYSEAPKGIKSISTCFLWSSMALGYFFSTVLVQIVNEATKVNTKSGGWLDGNNINVNHVNLFYWLLTILSLINFFCYLFFATRYQYRHQTTVANKEMKEVVKD</sequence>
<feature type="transmembrane region" description="Helical" evidence="6">
    <location>
        <begin position="96"/>
        <end position="117"/>
    </location>
</feature>
<comment type="similarity">
    <text evidence="2">Belongs to the major facilitator superfamily. Proton-dependent oligopeptide transporter (POT/PTR) (TC 2.A.17) family.</text>
</comment>
<feature type="transmembrane region" description="Helical" evidence="6">
    <location>
        <begin position="375"/>
        <end position="396"/>
    </location>
</feature>
<feature type="transmembrane region" description="Helical" evidence="6">
    <location>
        <begin position="187"/>
        <end position="208"/>
    </location>
</feature>
<comment type="subcellular location">
    <subcellularLocation>
        <location evidence="1">Membrane</location>
        <topology evidence="1">Multi-pass membrane protein</topology>
    </subcellularLocation>
</comment>
<comment type="caution">
    <text evidence="7">The sequence shown here is derived from an EMBL/GenBank/DDBJ whole genome shotgun (WGS) entry which is preliminary data.</text>
</comment>
<dbReference type="PANTHER" id="PTHR11654">
    <property type="entry name" value="OLIGOPEPTIDE TRANSPORTER-RELATED"/>
    <property type="match status" value="1"/>
</dbReference>
<proteinExistence type="inferred from homology"/>
<accession>A0AAD4X4I3</accession>
<feature type="transmembrane region" description="Helical" evidence="6">
    <location>
        <begin position="417"/>
        <end position="437"/>
    </location>
</feature>
<dbReference type="Proteomes" id="UP001202328">
    <property type="component" value="Unassembled WGS sequence"/>
</dbReference>
<dbReference type="EMBL" id="JAJJMB010017645">
    <property type="protein sequence ID" value="KAI3836487.1"/>
    <property type="molecule type" value="Genomic_DNA"/>
</dbReference>
<name>A0AAD4X4I3_9MAGN</name>
<dbReference type="AlphaFoldDB" id="A0AAD4X4I3"/>
<feature type="transmembrane region" description="Helical" evidence="6">
    <location>
        <begin position="66"/>
        <end position="87"/>
    </location>
</feature>
<evidence type="ECO:0000256" key="2">
    <source>
        <dbReference type="ARBA" id="ARBA00005982"/>
    </source>
</evidence>
<dbReference type="SUPFAM" id="SSF103473">
    <property type="entry name" value="MFS general substrate transporter"/>
    <property type="match status" value="1"/>
</dbReference>
<keyword evidence="5 6" id="KW-0472">Membrane</keyword>
<dbReference type="GO" id="GO:0022857">
    <property type="term" value="F:transmembrane transporter activity"/>
    <property type="evidence" value="ECO:0007669"/>
    <property type="project" value="InterPro"/>
</dbReference>
<evidence type="ECO:0000313" key="7">
    <source>
        <dbReference type="EMBL" id="KAI3836487.1"/>
    </source>
</evidence>
<protein>
    <submittedName>
        <fullName evidence="7">Uncharacterized protein</fullName>
    </submittedName>
</protein>
<keyword evidence="4 6" id="KW-1133">Transmembrane helix</keyword>
<keyword evidence="8" id="KW-1185">Reference proteome</keyword>